<sequence length="150" mass="17308">MIYIQGIIIPALESIVYRIYLLRYGPTLGSRCTLHNCSTLGALAQTCKVFSDVFIPIFYSRRIVYVDKRWQSKLPVVNNHSILSNTLIHTKDLEFHLIEDSMIGDDMTNYEEFDEFAAKVLNRTPNLRSFRIQTICDCSVKSHMHVSTCK</sequence>
<organism evidence="1 2">
    <name type="scientific">Sclerotinia nivalis</name>
    <dbReference type="NCBI Taxonomy" id="352851"/>
    <lineage>
        <taxon>Eukaryota</taxon>
        <taxon>Fungi</taxon>
        <taxon>Dikarya</taxon>
        <taxon>Ascomycota</taxon>
        <taxon>Pezizomycotina</taxon>
        <taxon>Leotiomycetes</taxon>
        <taxon>Helotiales</taxon>
        <taxon>Sclerotiniaceae</taxon>
        <taxon>Sclerotinia</taxon>
    </lineage>
</organism>
<proteinExistence type="predicted"/>
<evidence type="ECO:0000313" key="2">
    <source>
        <dbReference type="Proteomes" id="UP001152300"/>
    </source>
</evidence>
<evidence type="ECO:0000313" key="1">
    <source>
        <dbReference type="EMBL" id="KAJ8064945.1"/>
    </source>
</evidence>
<dbReference type="EMBL" id="JAPEIS010000007">
    <property type="protein sequence ID" value="KAJ8064945.1"/>
    <property type="molecule type" value="Genomic_DNA"/>
</dbReference>
<dbReference type="AlphaFoldDB" id="A0A9X0ALF8"/>
<dbReference type="OrthoDB" id="3541994at2759"/>
<protein>
    <submittedName>
        <fullName evidence="1">Uncharacterized protein</fullName>
    </submittedName>
</protein>
<accession>A0A9X0ALF8</accession>
<keyword evidence="2" id="KW-1185">Reference proteome</keyword>
<gene>
    <name evidence="1" type="ORF">OCU04_007249</name>
</gene>
<reference evidence="1" key="1">
    <citation type="submission" date="2022-11" db="EMBL/GenBank/DDBJ databases">
        <title>Genome Resource of Sclerotinia nivalis Strain SnTB1, a Plant Pathogen Isolated from American Ginseng.</title>
        <authorList>
            <person name="Fan S."/>
        </authorList>
    </citation>
    <scope>NUCLEOTIDE SEQUENCE</scope>
    <source>
        <strain evidence="1">SnTB1</strain>
    </source>
</reference>
<name>A0A9X0ALF8_9HELO</name>
<dbReference type="Proteomes" id="UP001152300">
    <property type="component" value="Unassembled WGS sequence"/>
</dbReference>
<comment type="caution">
    <text evidence="1">The sequence shown here is derived from an EMBL/GenBank/DDBJ whole genome shotgun (WGS) entry which is preliminary data.</text>
</comment>